<evidence type="ECO:0000313" key="3">
    <source>
        <dbReference type="EMBL" id="KAK1647198.1"/>
    </source>
</evidence>
<dbReference type="Proteomes" id="UP001231189">
    <property type="component" value="Unassembled WGS sequence"/>
</dbReference>
<evidence type="ECO:0000256" key="1">
    <source>
        <dbReference type="SAM" id="MobiDB-lite"/>
    </source>
</evidence>
<sequence length="1781" mass="200447">MTRCSGGDGGVDGGDDDDDDGDDVPLDDDGDGVDFPLREGISLGGFLPAGELFSLWCSPPRRGGCIAMNEVRKKLFTISLSGKAAHWYKLLKNGDSIDWEDIVPLFYSKFYPPSEIHKDRNRIYNFWPHDGESIAQAWGRLKSLMLKCPIHELPGNVIIDNFYARLSFQDKTLLDTSCSGSFTRNKEEFKRDLLDRIQENTEGWENDKDRESGIIYDYKCIEAFMDTDKFRNMSATYGLDSQVVANLYKAFASHYELPKKNFDKYHEPYKDNVDSSVNKCVVIETVDNVIPEVYIEKTPFPAKMKEYSVISSAVHKSEKKPIEPEEQIKIEPAVAIVKDLVTENVEDGHIIFCEDASNIVSHPNKPKQVSVPMLSVRIGDHCYYGLCDIGASVSAIPYELYTEIMHEIDSCELEDIDVVIQLANRETISPIGIVRDVEVLCGKIKYPADFLVLGSAASDYCPIIFGRPFLNTCGAIIDCKKEKILTRFAGEPYEFNFSKFTKTPYKADLPSNDFKMEQCASIVLVPNNPLQQHLENSESEAFRKERDELEEIFLRQPILKHDLPVEDLGTTPPPKEDPVFDLKPLPDNLKYAHIDDKKIYPVIISSKLSEIEEERLLEILKKHRGAIGYTLDDLKGISPSICQHAINMEDDAKPVVEHQRRLIPKMKEVVRNEVLKLLEAGIIYPIADSRWVSHVHCVPKKGGMTVVPNDNDELIPQRVVVGGCKDLISMARSRSSTSSTASNAMDRGNKGKTDLFNFIPHPPSRMDACAYLEEPIVMTFGEFRFGVNKEGSYRLEVPISSEFSAVDSNFSSTDEEFSSTYFVDNKASGKLAKIFSNTSFESSADSFISSDSDSVDSFNFIDKSAAIGKVFTTLYDGVTSPDKNQCTKYHQIYVVEGAGTSDPPTSEAFDELGNPYVDPADLRHGLGTKYPGSTTRARVQLPQSAWDRAAKAMDGSEPMTTTATAQELQAYQYRLARVSRELEKQTASLNRRKEAASASSRRRADLSRQSRTSGDSHREARRRAMSRLQNIPEAERGNIIQNLDMSFMSIDERGNIIPKTPEAGYMATQAYILASRPPAGDPREPLFNMAMAGVGVMGTAFATTPPEENPRQNSPRPTAAVQDPPRASGARDTAVQVRVDRARQERRDRQYSPELADEDMCGLPCFTRRVRKTRVPKGFKLPENFKKFDGLQDPEDWLVDYLEMVKLVGGTRATAMQSIQVHLSGAARSWIKKLPLNSIDSWETFEDIFVKNFRSTCKKPASLEELRACRQKHDESMRKYIQRWNIIKNSAEDISDERAIDAFVAGIRRADFVEDLGRTNPKTISALMEIANKWADGEDAIYNKRHRSPEEDRSRNYQNRRRFSRQFYNNDAPGHISAGFRGNPGGNSRDDYQRSNEQQGDNRGDFRGNRQNSGPRIQRPYVSPEEMMNGPCQMHFYLDNNGKRQSGHLQKDCRNFQAMLRAAGIANAQANNRNPREPRSEIHLPPPPAITEENRHQLRIAAAPQPPPYVDPNSNGAVLMIQKARPSNRAQKVISRQVFMAEKMPPPTVEYLNWSGQDIGFTIADHPQQVPRPGQSALILPAVIAGFDVSRVFIDGGSSLNLMYADTLRKMNISLANLKPTDTRFHGITPEKPSYPLGKINLDVQFGTRENYRIENLEFEVVDFPSQYHALLGRPAYARFMAVPHYTYLLWRLPGPKGPITIKGSFALSDKCDKDFHRLSETFGMQAEYAAPRFTDYDVLPEVGRPSKEPTFNINKDSKEVQIHPTDPKKTTSIAANMDVA</sequence>
<organism evidence="3 4">
    <name type="scientific">Lolium multiflorum</name>
    <name type="common">Italian ryegrass</name>
    <name type="synonym">Lolium perenne subsp. multiflorum</name>
    <dbReference type="NCBI Taxonomy" id="4521"/>
    <lineage>
        <taxon>Eukaryota</taxon>
        <taxon>Viridiplantae</taxon>
        <taxon>Streptophyta</taxon>
        <taxon>Embryophyta</taxon>
        <taxon>Tracheophyta</taxon>
        <taxon>Spermatophyta</taxon>
        <taxon>Magnoliopsida</taxon>
        <taxon>Liliopsida</taxon>
        <taxon>Poales</taxon>
        <taxon>Poaceae</taxon>
        <taxon>BOP clade</taxon>
        <taxon>Pooideae</taxon>
        <taxon>Poodae</taxon>
        <taxon>Poeae</taxon>
        <taxon>Poeae Chloroplast Group 2 (Poeae type)</taxon>
        <taxon>Loliodinae</taxon>
        <taxon>Loliinae</taxon>
        <taxon>Lolium</taxon>
    </lineage>
</organism>
<feature type="compositionally biased region" description="Basic and acidic residues" evidence="1">
    <location>
        <begin position="1002"/>
        <end position="1018"/>
    </location>
</feature>
<feature type="compositionally biased region" description="Gly residues" evidence="1">
    <location>
        <begin position="1"/>
        <end position="12"/>
    </location>
</feature>
<comment type="caution">
    <text evidence="3">The sequence shown here is derived from an EMBL/GenBank/DDBJ whole genome shotgun (WGS) entry which is preliminary data.</text>
</comment>
<feature type="compositionally biased region" description="Acidic residues" evidence="1">
    <location>
        <begin position="13"/>
        <end position="29"/>
    </location>
</feature>
<accession>A0AAD8S8S8</accession>
<name>A0AAD8S8S8_LOLMU</name>
<feature type="compositionally biased region" description="Basic and acidic residues" evidence="1">
    <location>
        <begin position="1138"/>
        <end position="1151"/>
    </location>
</feature>
<dbReference type="Gene3D" id="3.10.10.10">
    <property type="entry name" value="HIV Type 1 Reverse Transcriptase, subunit A, domain 1"/>
    <property type="match status" value="1"/>
</dbReference>
<keyword evidence="4" id="KW-1185">Reference proteome</keyword>
<feature type="region of interest" description="Disordered" evidence="1">
    <location>
        <begin position="1100"/>
        <end position="1153"/>
    </location>
</feature>
<feature type="region of interest" description="Disordered" evidence="1">
    <location>
        <begin position="984"/>
        <end position="1033"/>
    </location>
</feature>
<dbReference type="Pfam" id="PF03732">
    <property type="entry name" value="Retrotrans_gag"/>
    <property type="match status" value="2"/>
</dbReference>
<dbReference type="SUPFAM" id="SSF56672">
    <property type="entry name" value="DNA/RNA polymerases"/>
    <property type="match status" value="1"/>
</dbReference>
<dbReference type="CDD" id="cd00303">
    <property type="entry name" value="retropepsin_like"/>
    <property type="match status" value="2"/>
</dbReference>
<feature type="region of interest" description="Disordered" evidence="1">
    <location>
        <begin position="1366"/>
        <end position="1427"/>
    </location>
</feature>
<dbReference type="PANTHER" id="PTHR33223:SF8">
    <property type="entry name" value="OS04G0172440 PROTEIN"/>
    <property type="match status" value="1"/>
</dbReference>
<gene>
    <name evidence="3" type="ORF">QYE76_065003</name>
</gene>
<reference evidence="3" key="1">
    <citation type="submission" date="2023-07" db="EMBL/GenBank/DDBJ databases">
        <title>A chromosome-level genome assembly of Lolium multiflorum.</title>
        <authorList>
            <person name="Chen Y."/>
            <person name="Copetti D."/>
            <person name="Kolliker R."/>
            <person name="Studer B."/>
        </authorList>
    </citation>
    <scope>NUCLEOTIDE SEQUENCE</scope>
    <source>
        <strain evidence="3">02402/16</strain>
        <tissue evidence="3">Leaf</tissue>
    </source>
</reference>
<dbReference type="EMBL" id="JAUUTY010000004">
    <property type="protein sequence ID" value="KAK1647198.1"/>
    <property type="molecule type" value="Genomic_DNA"/>
</dbReference>
<dbReference type="InterPro" id="IPR043502">
    <property type="entry name" value="DNA/RNA_pol_sf"/>
</dbReference>
<dbReference type="InterPro" id="IPR005162">
    <property type="entry name" value="Retrotrans_gag_dom"/>
</dbReference>
<proteinExistence type="predicted"/>
<dbReference type="Gene3D" id="2.40.70.10">
    <property type="entry name" value="Acid Proteases"/>
    <property type="match status" value="2"/>
</dbReference>
<evidence type="ECO:0000313" key="4">
    <source>
        <dbReference type="Proteomes" id="UP001231189"/>
    </source>
</evidence>
<dbReference type="SUPFAM" id="SSF50630">
    <property type="entry name" value="Acid proteases"/>
    <property type="match status" value="1"/>
</dbReference>
<dbReference type="InterPro" id="IPR021109">
    <property type="entry name" value="Peptidase_aspartic_dom_sf"/>
</dbReference>
<dbReference type="PANTHER" id="PTHR33223">
    <property type="entry name" value="CCHC-TYPE DOMAIN-CONTAINING PROTEIN"/>
    <property type="match status" value="1"/>
</dbReference>
<feature type="region of interest" description="Disordered" evidence="1">
    <location>
        <begin position="1"/>
        <end position="29"/>
    </location>
</feature>
<protein>
    <recommendedName>
        <fullName evidence="2">Retrotransposon gag domain-containing protein</fullName>
    </recommendedName>
</protein>
<feature type="domain" description="Retrotransposon gag" evidence="2">
    <location>
        <begin position="1219"/>
        <end position="1308"/>
    </location>
</feature>
<feature type="domain" description="Retrotransposon gag" evidence="2">
    <location>
        <begin position="74"/>
        <end position="164"/>
    </location>
</feature>
<feature type="compositionally biased region" description="Basic and acidic residues" evidence="1">
    <location>
        <begin position="1388"/>
        <end position="1408"/>
    </location>
</feature>
<evidence type="ECO:0000259" key="2">
    <source>
        <dbReference type="Pfam" id="PF03732"/>
    </source>
</evidence>